<evidence type="ECO:0000256" key="4">
    <source>
        <dbReference type="ARBA" id="ARBA00022475"/>
    </source>
</evidence>
<dbReference type="SUPFAM" id="SSF158472">
    <property type="entry name" value="HAMP domain-like"/>
    <property type="match status" value="1"/>
</dbReference>
<dbReference type="RefSeq" id="WP_227708976.1">
    <property type="nucleotide sequence ID" value="NZ_JAJEQX010000043.1"/>
</dbReference>
<comment type="catalytic activity">
    <reaction evidence="1">
        <text>ATP + protein L-histidine = ADP + protein N-phospho-L-histidine.</text>
        <dbReference type="EC" id="2.7.13.3"/>
    </reaction>
</comment>
<dbReference type="CDD" id="cd06225">
    <property type="entry name" value="HAMP"/>
    <property type="match status" value="1"/>
</dbReference>
<reference evidence="17 18" key="1">
    <citation type="submission" date="2021-10" db="EMBL/GenBank/DDBJ databases">
        <title>Anaerobic single-cell dispensing facilitates the cultivation of human gut bacteria.</title>
        <authorList>
            <person name="Afrizal A."/>
        </authorList>
    </citation>
    <scope>NUCLEOTIDE SEQUENCE [LARGE SCALE GENOMIC DNA]</scope>
    <source>
        <strain evidence="17 18">CLA-AA-H200</strain>
    </source>
</reference>
<evidence type="ECO:0000259" key="15">
    <source>
        <dbReference type="PROSITE" id="PS50109"/>
    </source>
</evidence>
<evidence type="ECO:0000259" key="16">
    <source>
        <dbReference type="PROSITE" id="PS50885"/>
    </source>
</evidence>
<name>A0ABS8G112_9FIRM</name>
<evidence type="ECO:0000256" key="10">
    <source>
        <dbReference type="ARBA" id="ARBA00022840"/>
    </source>
</evidence>
<evidence type="ECO:0000313" key="17">
    <source>
        <dbReference type="EMBL" id="MCC2255995.1"/>
    </source>
</evidence>
<dbReference type="SUPFAM" id="SSF47384">
    <property type="entry name" value="Homodimeric domain of signal transducing histidine kinase"/>
    <property type="match status" value="1"/>
</dbReference>
<keyword evidence="7 14" id="KW-0812">Transmembrane</keyword>
<dbReference type="EC" id="2.7.13.3" evidence="3"/>
<dbReference type="PANTHER" id="PTHR45528:SF1">
    <property type="entry name" value="SENSOR HISTIDINE KINASE CPXA"/>
    <property type="match status" value="1"/>
</dbReference>
<evidence type="ECO:0000256" key="11">
    <source>
        <dbReference type="ARBA" id="ARBA00022989"/>
    </source>
</evidence>
<keyword evidence="4" id="KW-1003">Cell membrane</keyword>
<gene>
    <name evidence="17" type="ORF">LKD70_16505</name>
</gene>
<dbReference type="InterPro" id="IPR050398">
    <property type="entry name" value="HssS/ArlS-like"/>
</dbReference>
<evidence type="ECO:0000256" key="6">
    <source>
        <dbReference type="ARBA" id="ARBA00022679"/>
    </source>
</evidence>
<proteinExistence type="predicted"/>
<dbReference type="Proteomes" id="UP001198151">
    <property type="component" value="Unassembled WGS sequence"/>
</dbReference>
<dbReference type="InterPro" id="IPR003660">
    <property type="entry name" value="HAMP_dom"/>
</dbReference>
<evidence type="ECO:0000256" key="14">
    <source>
        <dbReference type="SAM" id="Phobius"/>
    </source>
</evidence>
<evidence type="ECO:0000313" key="18">
    <source>
        <dbReference type="Proteomes" id="UP001198151"/>
    </source>
</evidence>
<comment type="subcellular location">
    <subcellularLocation>
        <location evidence="2">Cell membrane</location>
        <topology evidence="2">Multi-pass membrane protein</topology>
    </subcellularLocation>
</comment>
<evidence type="ECO:0000256" key="12">
    <source>
        <dbReference type="ARBA" id="ARBA00023012"/>
    </source>
</evidence>
<dbReference type="SMART" id="SM00387">
    <property type="entry name" value="HATPase_c"/>
    <property type="match status" value="1"/>
</dbReference>
<comment type="caution">
    <text evidence="17">The sequence shown here is derived from an EMBL/GenBank/DDBJ whole genome shotgun (WGS) entry which is preliminary data.</text>
</comment>
<dbReference type="Pfam" id="PF02518">
    <property type="entry name" value="HATPase_c"/>
    <property type="match status" value="1"/>
</dbReference>
<dbReference type="CDD" id="cd00082">
    <property type="entry name" value="HisKA"/>
    <property type="match status" value="1"/>
</dbReference>
<evidence type="ECO:0000256" key="7">
    <source>
        <dbReference type="ARBA" id="ARBA00022692"/>
    </source>
</evidence>
<keyword evidence="13 14" id="KW-0472">Membrane</keyword>
<organism evidence="17 18">
    <name type="scientific">Ruminococcus turbiniformis</name>
    <dbReference type="NCBI Taxonomy" id="2881258"/>
    <lineage>
        <taxon>Bacteria</taxon>
        <taxon>Bacillati</taxon>
        <taxon>Bacillota</taxon>
        <taxon>Clostridia</taxon>
        <taxon>Eubacteriales</taxon>
        <taxon>Oscillospiraceae</taxon>
        <taxon>Ruminococcus</taxon>
    </lineage>
</organism>
<keyword evidence="10" id="KW-0067">ATP-binding</keyword>
<dbReference type="Gene3D" id="1.10.287.130">
    <property type="match status" value="1"/>
</dbReference>
<sequence>MDEDEYFRAAEEELGEGEASPYYVTEIPRPDASQMTQTDHMISEVCDFLQTYAVLILSVLGSCAAVFLFYRNKLKIPLEELEQASANIAHDNLDFHITYEDEDEMGHLCHEFERMRQQLSENNARLWRNIEEEKALRAAIAHDIRSPLSVLKGYQEMLIEYLPDETIDTKQAVEMLEESMKQIGRMDDFVESMRKMSSLETRQLQPGEITGAEMEEDLRAEIRILEKDAERTVSLKVSGKDENFCGDKEVILEVTENLLSNALRCSRDKVDVIVYVKEDELRIRVSDDGDGFQESTEKITGLYYRQNAKDSLKHTGMGMYISRLYCEKHGGRLLLENTEDRGAAVTAVFRRIA</sequence>
<dbReference type="InterPro" id="IPR008358">
    <property type="entry name" value="Sig_transdc_His_kin/Pase_MprB"/>
</dbReference>
<protein>
    <recommendedName>
        <fullName evidence="3">histidine kinase</fullName>
        <ecNumber evidence="3">2.7.13.3</ecNumber>
    </recommendedName>
</protein>
<dbReference type="PROSITE" id="PS50885">
    <property type="entry name" value="HAMP"/>
    <property type="match status" value="1"/>
</dbReference>
<dbReference type="SUPFAM" id="SSF55874">
    <property type="entry name" value="ATPase domain of HSP90 chaperone/DNA topoisomerase II/histidine kinase"/>
    <property type="match status" value="1"/>
</dbReference>
<dbReference type="Pfam" id="PF00512">
    <property type="entry name" value="HisKA"/>
    <property type="match status" value="1"/>
</dbReference>
<keyword evidence="6" id="KW-0808">Transferase</keyword>
<dbReference type="PANTHER" id="PTHR45528">
    <property type="entry name" value="SENSOR HISTIDINE KINASE CPXA"/>
    <property type="match status" value="1"/>
</dbReference>
<dbReference type="InterPro" id="IPR003661">
    <property type="entry name" value="HisK_dim/P_dom"/>
</dbReference>
<keyword evidence="11 14" id="KW-1133">Transmembrane helix</keyword>
<evidence type="ECO:0000256" key="2">
    <source>
        <dbReference type="ARBA" id="ARBA00004651"/>
    </source>
</evidence>
<keyword evidence="8" id="KW-0547">Nucleotide-binding</keyword>
<feature type="domain" description="HAMP" evidence="16">
    <location>
        <begin position="72"/>
        <end position="124"/>
    </location>
</feature>
<accession>A0ABS8G112</accession>
<evidence type="ECO:0000256" key="1">
    <source>
        <dbReference type="ARBA" id="ARBA00000085"/>
    </source>
</evidence>
<dbReference type="PROSITE" id="PS50109">
    <property type="entry name" value="HIS_KIN"/>
    <property type="match status" value="1"/>
</dbReference>
<dbReference type="InterPro" id="IPR005467">
    <property type="entry name" value="His_kinase_dom"/>
</dbReference>
<keyword evidence="9 17" id="KW-0418">Kinase</keyword>
<keyword evidence="18" id="KW-1185">Reference proteome</keyword>
<evidence type="ECO:0000256" key="8">
    <source>
        <dbReference type="ARBA" id="ARBA00022741"/>
    </source>
</evidence>
<dbReference type="InterPro" id="IPR036097">
    <property type="entry name" value="HisK_dim/P_sf"/>
</dbReference>
<dbReference type="SMART" id="SM00304">
    <property type="entry name" value="HAMP"/>
    <property type="match status" value="1"/>
</dbReference>
<evidence type="ECO:0000256" key="9">
    <source>
        <dbReference type="ARBA" id="ARBA00022777"/>
    </source>
</evidence>
<evidence type="ECO:0000256" key="13">
    <source>
        <dbReference type="ARBA" id="ARBA00023136"/>
    </source>
</evidence>
<dbReference type="CDD" id="cd00075">
    <property type="entry name" value="HATPase"/>
    <property type="match status" value="1"/>
</dbReference>
<dbReference type="SMART" id="SM00388">
    <property type="entry name" value="HisKA"/>
    <property type="match status" value="1"/>
</dbReference>
<keyword evidence="5" id="KW-0597">Phosphoprotein</keyword>
<dbReference type="Gene3D" id="3.30.565.10">
    <property type="entry name" value="Histidine kinase-like ATPase, C-terminal domain"/>
    <property type="match status" value="1"/>
</dbReference>
<dbReference type="EMBL" id="JAJEQX010000043">
    <property type="protein sequence ID" value="MCC2255995.1"/>
    <property type="molecule type" value="Genomic_DNA"/>
</dbReference>
<keyword evidence="12" id="KW-0902">Two-component regulatory system</keyword>
<dbReference type="InterPro" id="IPR003594">
    <property type="entry name" value="HATPase_dom"/>
</dbReference>
<dbReference type="InterPro" id="IPR036890">
    <property type="entry name" value="HATPase_C_sf"/>
</dbReference>
<feature type="transmembrane region" description="Helical" evidence="14">
    <location>
        <begin position="49"/>
        <end position="70"/>
    </location>
</feature>
<dbReference type="Pfam" id="PF00672">
    <property type="entry name" value="HAMP"/>
    <property type="match status" value="1"/>
</dbReference>
<dbReference type="Gene3D" id="6.10.340.10">
    <property type="match status" value="1"/>
</dbReference>
<evidence type="ECO:0000256" key="5">
    <source>
        <dbReference type="ARBA" id="ARBA00022553"/>
    </source>
</evidence>
<dbReference type="PRINTS" id="PR01780">
    <property type="entry name" value="LANTIREGPROT"/>
</dbReference>
<feature type="domain" description="Histidine kinase" evidence="15">
    <location>
        <begin position="139"/>
        <end position="353"/>
    </location>
</feature>
<dbReference type="GO" id="GO:0016301">
    <property type="term" value="F:kinase activity"/>
    <property type="evidence" value="ECO:0007669"/>
    <property type="project" value="UniProtKB-KW"/>
</dbReference>
<evidence type="ECO:0000256" key="3">
    <source>
        <dbReference type="ARBA" id="ARBA00012438"/>
    </source>
</evidence>